<proteinExistence type="predicted"/>
<dbReference type="Proteomes" id="UP000094527">
    <property type="component" value="Unassembled WGS sequence"/>
</dbReference>
<protein>
    <submittedName>
        <fullName evidence="1">Uncharacterized protein</fullName>
    </submittedName>
</protein>
<dbReference type="EMBL" id="LJIJ01000662">
    <property type="protein sequence ID" value="ODM95508.1"/>
    <property type="molecule type" value="Genomic_DNA"/>
</dbReference>
<keyword evidence="2" id="KW-1185">Reference proteome</keyword>
<name>A0A1D2MRH9_ORCCI</name>
<gene>
    <name evidence="1" type="ORF">Ocin01_11170</name>
</gene>
<organism evidence="1 2">
    <name type="scientific">Orchesella cincta</name>
    <name type="common">Springtail</name>
    <name type="synonym">Podura cincta</name>
    <dbReference type="NCBI Taxonomy" id="48709"/>
    <lineage>
        <taxon>Eukaryota</taxon>
        <taxon>Metazoa</taxon>
        <taxon>Ecdysozoa</taxon>
        <taxon>Arthropoda</taxon>
        <taxon>Hexapoda</taxon>
        <taxon>Collembola</taxon>
        <taxon>Entomobryomorpha</taxon>
        <taxon>Entomobryoidea</taxon>
        <taxon>Orchesellidae</taxon>
        <taxon>Orchesellinae</taxon>
        <taxon>Orchesella</taxon>
    </lineage>
</organism>
<comment type="caution">
    <text evidence="1">The sequence shown here is derived from an EMBL/GenBank/DDBJ whole genome shotgun (WGS) entry which is preliminary data.</text>
</comment>
<evidence type="ECO:0000313" key="2">
    <source>
        <dbReference type="Proteomes" id="UP000094527"/>
    </source>
</evidence>
<accession>A0A1D2MRH9</accession>
<dbReference type="AlphaFoldDB" id="A0A1D2MRH9"/>
<reference evidence="1 2" key="1">
    <citation type="journal article" date="2016" name="Genome Biol. Evol.">
        <title>Gene Family Evolution Reflects Adaptation to Soil Environmental Stressors in the Genome of the Collembolan Orchesella cincta.</title>
        <authorList>
            <person name="Faddeeva-Vakhrusheva A."/>
            <person name="Derks M.F."/>
            <person name="Anvar S.Y."/>
            <person name="Agamennone V."/>
            <person name="Suring W."/>
            <person name="Smit S."/>
            <person name="van Straalen N.M."/>
            <person name="Roelofs D."/>
        </authorList>
    </citation>
    <scope>NUCLEOTIDE SEQUENCE [LARGE SCALE GENOMIC DNA]</scope>
    <source>
        <tissue evidence="1">Mixed pool</tissue>
    </source>
</reference>
<evidence type="ECO:0000313" key="1">
    <source>
        <dbReference type="EMBL" id="ODM95508.1"/>
    </source>
</evidence>
<sequence length="67" mass="7435">MYCILLWVGKPGCMGHSEQTKTFSKDDKDHRVDVESYSATVTQPCSTSTCDLMLTGAGPTHLQHRSF</sequence>